<evidence type="ECO:0000256" key="1">
    <source>
        <dbReference type="SAM" id="MobiDB-lite"/>
    </source>
</evidence>
<dbReference type="Gene3D" id="2.60.40.10">
    <property type="entry name" value="Immunoglobulins"/>
    <property type="match status" value="2"/>
</dbReference>
<evidence type="ECO:0000256" key="2">
    <source>
        <dbReference type="SAM" id="Phobius"/>
    </source>
</evidence>
<evidence type="ECO:0000313" key="4">
    <source>
        <dbReference type="EMBL" id="AJE34276.1"/>
    </source>
</evidence>
<dbReference type="HOGENOM" id="CLU_029024_2_0_11"/>
<dbReference type="STRING" id="1223515.B842_12155"/>
<dbReference type="Proteomes" id="UP000031524">
    <property type="component" value="Chromosome"/>
</dbReference>
<reference evidence="4 5" key="1">
    <citation type="submission" date="2013-04" db="EMBL/GenBank/DDBJ databases">
        <title>Complete genome sequence of Corynebacterium humireducens DSM 45392(T), isolated from a wastewater-fed microbial fuel cell.</title>
        <authorList>
            <person name="Ruckert C."/>
            <person name="Albersmeier A."/>
            <person name="Kalinowski J."/>
        </authorList>
    </citation>
    <scope>NUCLEOTIDE SEQUENCE [LARGE SCALE GENOMIC DNA]</scope>
    <source>
        <strain evidence="5">MFC-5</strain>
    </source>
</reference>
<gene>
    <name evidence="4" type="ORF">B842_12155</name>
</gene>
<keyword evidence="2" id="KW-0472">Membrane</keyword>
<dbReference type="AlphaFoldDB" id="A0A0B5D616"/>
<feature type="region of interest" description="Disordered" evidence="1">
    <location>
        <begin position="311"/>
        <end position="330"/>
    </location>
</feature>
<evidence type="ECO:0000256" key="3">
    <source>
        <dbReference type="SAM" id="SignalP"/>
    </source>
</evidence>
<accession>A0A0B5D616</accession>
<evidence type="ECO:0000313" key="5">
    <source>
        <dbReference type="Proteomes" id="UP000031524"/>
    </source>
</evidence>
<feature type="compositionally biased region" description="Acidic residues" evidence="1">
    <location>
        <begin position="318"/>
        <end position="327"/>
    </location>
</feature>
<keyword evidence="2" id="KW-0812">Transmembrane</keyword>
<organism evidence="4 5">
    <name type="scientific">Corynebacterium humireducens NBRC 106098 = DSM 45392</name>
    <dbReference type="NCBI Taxonomy" id="1223515"/>
    <lineage>
        <taxon>Bacteria</taxon>
        <taxon>Bacillati</taxon>
        <taxon>Actinomycetota</taxon>
        <taxon>Actinomycetes</taxon>
        <taxon>Mycobacteriales</taxon>
        <taxon>Corynebacteriaceae</taxon>
        <taxon>Corynebacterium</taxon>
    </lineage>
</organism>
<dbReference type="OrthoDB" id="3199332at2"/>
<dbReference type="InterPro" id="IPR048052">
    <property type="entry name" value="FM1-like"/>
</dbReference>
<dbReference type="NCBIfam" id="TIGR01167">
    <property type="entry name" value="LPXTG_anchor"/>
    <property type="match status" value="1"/>
</dbReference>
<dbReference type="Gene3D" id="2.60.40.740">
    <property type="match status" value="1"/>
</dbReference>
<dbReference type="InterPro" id="IPR026466">
    <property type="entry name" value="Fim_isopep_form_D2_dom"/>
</dbReference>
<dbReference type="NCBIfam" id="NF033902">
    <property type="entry name" value="iso_D2_wall_anc"/>
    <property type="match status" value="1"/>
</dbReference>
<feature type="signal peptide" evidence="3">
    <location>
        <begin position="1"/>
        <end position="24"/>
    </location>
</feature>
<feature type="transmembrane region" description="Helical" evidence="2">
    <location>
        <begin position="466"/>
        <end position="487"/>
    </location>
</feature>
<dbReference type="NCBIfam" id="TIGR04226">
    <property type="entry name" value="RrgB_K2N_iso_D2"/>
    <property type="match status" value="1"/>
</dbReference>
<dbReference type="GO" id="GO:0005975">
    <property type="term" value="P:carbohydrate metabolic process"/>
    <property type="evidence" value="ECO:0007669"/>
    <property type="project" value="UniProtKB-ARBA"/>
</dbReference>
<dbReference type="KEGG" id="chm:B842_12155"/>
<proteinExistence type="predicted"/>
<dbReference type="SUPFAM" id="SSF49401">
    <property type="entry name" value="Bacterial adhesins"/>
    <property type="match status" value="1"/>
</dbReference>
<protein>
    <submittedName>
        <fullName evidence="4">Type 1 fimbrial major subunit</fullName>
    </submittedName>
</protein>
<keyword evidence="5" id="KW-1185">Reference proteome</keyword>
<keyword evidence="2" id="KW-1133">Transmembrane helix</keyword>
<sequence length="494" mass="50590">MHKNNKRIAAAVLSLALGFSAAGAGIFAPVAGAQVTVTAGEVSTIDLNADVTLNIEKLKGNPDGSTPGATDPVAGIKFEIRKVNLTNGLDTLAGWQEVAGLTAAGVAAQDLPVLTTLTTDSDGKASISTGDNTDFTVGLYLVTEKQSAGYSVIDPFLITLPLNDSTGWNYAPTVKPKNQMDEGDISKTVNDLGAVVGKEIEYTISAGVPVGNLTQVVVEDDLQTGLTPATNVVVTYGTTTFEAGTDYTVNSTDGDGNKLTVTFTAAGLATLQPLVTEGTKLEVSFKTTIESLPDAENGGVIENEASIDFGGGIKYSTDPDEGGDDTGTETRLGKLSINKVAKDGTAITGDATKAATFELWRCNLNNDNKYETVGTSLGSYTTDPATGVATQVVQVSDWVNNATPGTGTGAELCVVETSAPAGYVVNPAPQKVDFDTTTTDDPYDMIVTVTNVEDTITGNLPNTGGLGTMGLIAAGVVVAAAGGAAALRGNRSRA</sequence>
<dbReference type="InterPro" id="IPR013783">
    <property type="entry name" value="Ig-like_fold"/>
</dbReference>
<dbReference type="RefSeq" id="WP_040086973.1">
    <property type="nucleotide sequence ID" value="NZ_BCSU01000013.1"/>
</dbReference>
<dbReference type="InterPro" id="IPR008966">
    <property type="entry name" value="Adhesion_dom_sf"/>
</dbReference>
<feature type="chain" id="PRO_5038828309" evidence="3">
    <location>
        <begin position="25"/>
        <end position="494"/>
    </location>
</feature>
<keyword evidence="3" id="KW-0732">Signal</keyword>
<name>A0A0B5D616_9CORY</name>
<dbReference type="EMBL" id="CP005286">
    <property type="protein sequence ID" value="AJE34276.1"/>
    <property type="molecule type" value="Genomic_DNA"/>
</dbReference>